<proteinExistence type="predicted"/>
<feature type="transmembrane region" description="Helical" evidence="1">
    <location>
        <begin position="6"/>
        <end position="27"/>
    </location>
</feature>
<dbReference type="EMBL" id="LNQE01000516">
    <property type="protein sequence ID" value="KUG26186.1"/>
    <property type="molecule type" value="Genomic_DNA"/>
</dbReference>
<keyword evidence="1" id="KW-0812">Transmembrane</keyword>
<accession>A0A0W8FZ67</accession>
<reference evidence="2" key="1">
    <citation type="journal article" date="2015" name="Proc. Natl. Acad. Sci. U.S.A.">
        <title>Networks of energetic and metabolic interactions define dynamics in microbial communities.</title>
        <authorList>
            <person name="Embree M."/>
            <person name="Liu J.K."/>
            <person name="Al-Bassam M.M."/>
            <person name="Zengler K."/>
        </authorList>
    </citation>
    <scope>NUCLEOTIDE SEQUENCE</scope>
</reference>
<keyword evidence="1" id="KW-1133">Transmembrane helix</keyword>
<keyword evidence="1" id="KW-0472">Membrane</keyword>
<evidence type="ECO:0000256" key="1">
    <source>
        <dbReference type="SAM" id="Phobius"/>
    </source>
</evidence>
<comment type="caution">
    <text evidence="2">The sequence shown here is derived from an EMBL/GenBank/DDBJ whole genome shotgun (WGS) entry which is preliminary data.</text>
</comment>
<dbReference type="AlphaFoldDB" id="A0A0W8FZ67"/>
<protein>
    <submittedName>
        <fullName evidence="2">Uncharacterized protein</fullName>
    </submittedName>
</protein>
<organism evidence="2">
    <name type="scientific">hydrocarbon metagenome</name>
    <dbReference type="NCBI Taxonomy" id="938273"/>
    <lineage>
        <taxon>unclassified sequences</taxon>
        <taxon>metagenomes</taxon>
        <taxon>ecological metagenomes</taxon>
    </lineage>
</organism>
<name>A0A0W8FZ67_9ZZZZ</name>
<gene>
    <name evidence="2" type="ORF">ASZ90_003982</name>
</gene>
<feature type="transmembrane region" description="Helical" evidence="1">
    <location>
        <begin position="104"/>
        <end position="124"/>
    </location>
</feature>
<sequence>MSSETILYIGGIFNLVFAVFHLSFWRIFNWQKDLKDIRFVNRAIMQILNLSLTFIFFIFAFLSFTHTYDLLITRVGHTILTSISLFWFLRALMQIAFFGFKNKLSVLFFVLFIFGGFIYMYPLIR</sequence>
<evidence type="ECO:0000313" key="2">
    <source>
        <dbReference type="EMBL" id="KUG26186.1"/>
    </source>
</evidence>
<feature type="transmembrane region" description="Helical" evidence="1">
    <location>
        <begin position="71"/>
        <end position="92"/>
    </location>
</feature>
<feature type="transmembrane region" description="Helical" evidence="1">
    <location>
        <begin position="47"/>
        <end position="65"/>
    </location>
</feature>